<dbReference type="GO" id="GO:0050385">
    <property type="term" value="F:ureidoglycolate lyase activity"/>
    <property type="evidence" value="ECO:0007669"/>
    <property type="project" value="UniProtKB-EC"/>
</dbReference>
<dbReference type="AlphaFoldDB" id="A0A7T1AJQ6"/>
<dbReference type="Proteomes" id="UP000594463">
    <property type="component" value="Chromosome"/>
</dbReference>
<evidence type="ECO:0000256" key="2">
    <source>
        <dbReference type="ARBA" id="ARBA00022723"/>
    </source>
</evidence>
<accession>A0A7T1AJQ6</accession>
<keyword evidence="4" id="KW-0456">Lyase</keyword>
<feature type="domain" description="Fumarylacetoacetase-like C-terminal" evidence="3">
    <location>
        <begin position="58"/>
        <end position="252"/>
    </location>
</feature>
<dbReference type="Pfam" id="PF01557">
    <property type="entry name" value="FAA_hydrolase"/>
    <property type="match status" value="1"/>
</dbReference>
<evidence type="ECO:0000313" key="4">
    <source>
        <dbReference type="EMBL" id="QPM67191.1"/>
    </source>
</evidence>
<dbReference type="EMBL" id="CP065383">
    <property type="protein sequence ID" value="QPM67191.1"/>
    <property type="molecule type" value="Genomic_DNA"/>
</dbReference>
<dbReference type="GO" id="GO:0019752">
    <property type="term" value="P:carboxylic acid metabolic process"/>
    <property type="evidence" value="ECO:0007669"/>
    <property type="project" value="UniProtKB-ARBA"/>
</dbReference>
<gene>
    <name evidence="4" type="ORF">RT761_00383</name>
</gene>
<dbReference type="EC" id="4.3.2.3" evidence="4"/>
<evidence type="ECO:0000256" key="1">
    <source>
        <dbReference type="ARBA" id="ARBA00010211"/>
    </source>
</evidence>
<dbReference type="GO" id="GO:0046872">
    <property type="term" value="F:metal ion binding"/>
    <property type="evidence" value="ECO:0007669"/>
    <property type="project" value="UniProtKB-KW"/>
</dbReference>
<keyword evidence="2" id="KW-0479">Metal-binding</keyword>
<dbReference type="InterPro" id="IPR036663">
    <property type="entry name" value="Fumarylacetoacetase_C_sf"/>
</dbReference>
<evidence type="ECO:0000259" key="3">
    <source>
        <dbReference type="Pfam" id="PF01557"/>
    </source>
</evidence>
<keyword evidence="5" id="KW-1185">Reference proteome</keyword>
<dbReference type="SUPFAM" id="SSF56529">
    <property type="entry name" value="FAH"/>
    <property type="match status" value="1"/>
</dbReference>
<evidence type="ECO:0000313" key="5">
    <source>
        <dbReference type="Proteomes" id="UP000594463"/>
    </source>
</evidence>
<dbReference type="InterPro" id="IPR011234">
    <property type="entry name" value="Fumarylacetoacetase-like_C"/>
</dbReference>
<name>A0A7T1AJQ6_ATRLM</name>
<dbReference type="GO" id="GO:0016853">
    <property type="term" value="F:isomerase activity"/>
    <property type="evidence" value="ECO:0007669"/>
    <property type="project" value="UniProtKB-ARBA"/>
</dbReference>
<comment type="similarity">
    <text evidence="1">Belongs to the FAH family.</text>
</comment>
<dbReference type="Gene3D" id="3.90.850.10">
    <property type="entry name" value="Fumarylacetoacetase-like, C-terminal domain"/>
    <property type="match status" value="1"/>
</dbReference>
<protein>
    <submittedName>
        <fullName evidence="4">Ureidoglycolate lyase</fullName>
        <ecNumber evidence="4">4.3.2.3</ecNumber>
    </submittedName>
</protein>
<organism evidence="4 5">
    <name type="scientific">Atribacter laminatus</name>
    <dbReference type="NCBI Taxonomy" id="2847778"/>
    <lineage>
        <taxon>Bacteria</taxon>
        <taxon>Pseudomonadati</taxon>
        <taxon>Atribacterota</taxon>
        <taxon>Atribacteria</taxon>
        <taxon>Atribacterales</taxon>
        <taxon>Atribacteraceae</taxon>
        <taxon>Atribacter</taxon>
    </lineage>
</organism>
<dbReference type="PANTHER" id="PTHR11820">
    <property type="entry name" value="ACYLPYRUVASE"/>
    <property type="match status" value="1"/>
</dbReference>
<sequence length="255" mass="28307">MKYLRFLKPDTNQWSWGIIEKDSIIEEFSDSYFNSSEKNGFSLNLSQVKLGSPTLPSKVVAVGLNYRDHIQEFGHQVPDHPILFIKPSTAVLEPGGTILLPQQSNQVDFEGELAVVIKQTAYQITAQDAPNYILGYTCFNDVTARDLQSIDGQWTRAKSFDTFAPIGPWIVSKLNPNRLQILTRVNGTIRQQSNTKHLVFPINELVAYISQIMTLLPGDVIATGTPSGVGPLKPGDRVDVEIEGIGILTNLVRKI</sequence>
<dbReference type="RefSeq" id="WP_218112412.1">
    <property type="nucleotide sequence ID" value="NZ_CP065383.1"/>
</dbReference>
<dbReference type="PANTHER" id="PTHR11820:SF7">
    <property type="entry name" value="ACYLPYRUVASE FAHD1, MITOCHONDRIAL"/>
    <property type="match status" value="1"/>
</dbReference>
<dbReference type="FunFam" id="3.90.850.10:FF:000002">
    <property type="entry name" value="2-hydroxyhepta-2,4-diene-1,7-dioate isomerase"/>
    <property type="match status" value="1"/>
</dbReference>
<dbReference type="GO" id="GO:0018773">
    <property type="term" value="F:acetylpyruvate hydrolase activity"/>
    <property type="evidence" value="ECO:0007669"/>
    <property type="project" value="TreeGrafter"/>
</dbReference>
<dbReference type="KEGG" id="alam:RT761_00383"/>
<proteinExistence type="inferred from homology"/>
<reference evidence="4 5" key="1">
    <citation type="journal article" date="2021" name="Nat. Commun.">
        <title>Isolation of a member of the candidate phylum Atribacteria reveals a unique cell membrane structure.</title>
        <authorList>
            <person name="Taiki K."/>
            <person name="Nobu M.K."/>
            <person name="Kusada H."/>
            <person name="Meng X.-Y."/>
            <person name="Hosoki N."/>
            <person name="Uematsu K."/>
            <person name="Yoshioka H."/>
            <person name="Kamagata Y."/>
            <person name="Tamaki H."/>
        </authorList>
    </citation>
    <scope>NUCLEOTIDE SEQUENCE [LARGE SCALE GENOMIC DNA]</scope>
    <source>
        <strain evidence="4 5">RT761</strain>
    </source>
</reference>